<protein>
    <submittedName>
        <fullName evidence="1">Uncharacterized protein</fullName>
    </submittedName>
</protein>
<reference evidence="1" key="1">
    <citation type="submission" date="2020-08" db="EMBL/GenBank/DDBJ databases">
        <title>Multicomponent nature underlies the extraordinary mechanical properties of spider dragline silk.</title>
        <authorList>
            <person name="Kono N."/>
            <person name="Nakamura H."/>
            <person name="Mori M."/>
            <person name="Yoshida Y."/>
            <person name="Ohtoshi R."/>
            <person name="Malay A.D."/>
            <person name="Moran D.A.P."/>
            <person name="Tomita M."/>
            <person name="Numata K."/>
            <person name="Arakawa K."/>
        </authorList>
    </citation>
    <scope>NUCLEOTIDE SEQUENCE</scope>
</reference>
<proteinExistence type="predicted"/>
<organism evidence="1 2">
    <name type="scientific">Nephila pilipes</name>
    <name type="common">Giant wood spider</name>
    <name type="synonym">Nephila maculata</name>
    <dbReference type="NCBI Taxonomy" id="299642"/>
    <lineage>
        <taxon>Eukaryota</taxon>
        <taxon>Metazoa</taxon>
        <taxon>Ecdysozoa</taxon>
        <taxon>Arthropoda</taxon>
        <taxon>Chelicerata</taxon>
        <taxon>Arachnida</taxon>
        <taxon>Araneae</taxon>
        <taxon>Araneomorphae</taxon>
        <taxon>Entelegynae</taxon>
        <taxon>Araneoidea</taxon>
        <taxon>Nephilidae</taxon>
        <taxon>Nephila</taxon>
    </lineage>
</organism>
<dbReference type="Proteomes" id="UP000887013">
    <property type="component" value="Unassembled WGS sequence"/>
</dbReference>
<evidence type="ECO:0000313" key="2">
    <source>
        <dbReference type="Proteomes" id="UP000887013"/>
    </source>
</evidence>
<dbReference type="EMBL" id="BMAW01060649">
    <property type="protein sequence ID" value="GFT27185.1"/>
    <property type="molecule type" value="Genomic_DNA"/>
</dbReference>
<keyword evidence="2" id="KW-1185">Reference proteome</keyword>
<gene>
    <name evidence="1" type="ORF">NPIL_100021</name>
</gene>
<comment type="caution">
    <text evidence="1">The sequence shown here is derived from an EMBL/GenBank/DDBJ whole genome shotgun (WGS) entry which is preliminary data.</text>
</comment>
<evidence type="ECO:0000313" key="1">
    <source>
        <dbReference type="EMBL" id="GFT27185.1"/>
    </source>
</evidence>
<name>A0A8X6TK96_NEPPI</name>
<dbReference type="AlphaFoldDB" id="A0A8X6TK96"/>
<accession>A0A8X6TK96</accession>
<sequence length="87" mass="9838">MKRASFDPGGETGLHPRIKCPFINKRSGHLWAAIEDGKMDKSEGEITFPHNNEQPTTRSQYGVTKGINTCERKGLFVKRVFCDPTWS</sequence>